<dbReference type="EMBL" id="KQ947419">
    <property type="protein sequence ID" value="KUJ14950.1"/>
    <property type="molecule type" value="Genomic_DNA"/>
</dbReference>
<dbReference type="AlphaFoldDB" id="A0A194X438"/>
<reference evidence="2 3" key="1">
    <citation type="submission" date="2015-10" db="EMBL/GenBank/DDBJ databases">
        <title>Full genome of DAOMC 229536 Phialocephala scopiformis, a fungal endophyte of spruce producing the potent anti-insectan compound rugulosin.</title>
        <authorList>
            <consortium name="DOE Joint Genome Institute"/>
            <person name="Walker A.K."/>
            <person name="Frasz S.L."/>
            <person name="Seifert K.A."/>
            <person name="Miller J.D."/>
            <person name="Mondo S.J."/>
            <person name="Labutti K."/>
            <person name="Lipzen A."/>
            <person name="Dockter R."/>
            <person name="Kennedy M."/>
            <person name="Grigoriev I.V."/>
            <person name="Spatafora J.W."/>
        </authorList>
    </citation>
    <scope>NUCLEOTIDE SEQUENCE [LARGE SCALE GENOMIC DNA]</scope>
    <source>
        <strain evidence="2 3">CBS 120377</strain>
    </source>
</reference>
<sequence>MGFLNTGIPNDTAPDPLNNANVPELEKSLLRWKQEWLATQYPVELQKVVRRIIDDRDAQPISNAVCLGISGQQGTQDRDLLQFVVFSQIVAQLANANPILLSNIVVQDPQMTPDMRALFLNHGCQIMESPAAFAEVEPNTFLFSPFVEPMYLFLGLKDQSVDRLALFVGNGADLVRQVENGEPDDDDIVEDMLWDVYCEFRDLPCDRPNGKDYNDAGPMQGLQGLDMWWRKARTNDEHGQDERFRFAVYHGFTSTRADFNSAYNFDFGLFSEAFQNRAIYSFIAALYNLTKILFGLYVGTYGPGSITDQQKRYETAVNDHILDVKEGLFSGKFIDYFKSGRRR</sequence>
<dbReference type="OrthoDB" id="3547557at2759"/>
<dbReference type="Pfam" id="PF07985">
    <property type="entry name" value="SRR1"/>
    <property type="match status" value="1"/>
</dbReference>
<evidence type="ECO:0000313" key="3">
    <source>
        <dbReference type="Proteomes" id="UP000070700"/>
    </source>
</evidence>
<evidence type="ECO:0000259" key="1">
    <source>
        <dbReference type="Pfam" id="PF07985"/>
    </source>
</evidence>
<name>A0A194X438_MOLSC</name>
<protein>
    <recommendedName>
        <fullName evidence="1">SRR1-like domain-containing protein</fullName>
    </recommendedName>
</protein>
<dbReference type="PANTHER" id="PTHR42080">
    <property type="entry name" value="SRR1 DOMAIN-CONTAINING PROTEIN"/>
    <property type="match status" value="1"/>
</dbReference>
<keyword evidence="3" id="KW-1185">Reference proteome</keyword>
<dbReference type="InterPro" id="IPR012942">
    <property type="entry name" value="SRR1-like"/>
</dbReference>
<feature type="domain" description="SRR1-like" evidence="1">
    <location>
        <begin position="52"/>
        <end position="177"/>
    </location>
</feature>
<accession>A0A194X438</accession>
<proteinExistence type="predicted"/>
<dbReference type="RefSeq" id="XP_018069305.1">
    <property type="nucleotide sequence ID" value="XM_018220074.1"/>
</dbReference>
<dbReference type="GeneID" id="28829800"/>
<gene>
    <name evidence="2" type="ORF">LY89DRAFT_736008</name>
</gene>
<dbReference type="KEGG" id="psco:LY89DRAFT_736008"/>
<dbReference type="Proteomes" id="UP000070700">
    <property type="component" value="Unassembled WGS sequence"/>
</dbReference>
<organism evidence="2 3">
    <name type="scientific">Mollisia scopiformis</name>
    <name type="common">Conifer needle endophyte fungus</name>
    <name type="synonym">Phialocephala scopiformis</name>
    <dbReference type="NCBI Taxonomy" id="149040"/>
    <lineage>
        <taxon>Eukaryota</taxon>
        <taxon>Fungi</taxon>
        <taxon>Dikarya</taxon>
        <taxon>Ascomycota</taxon>
        <taxon>Pezizomycotina</taxon>
        <taxon>Leotiomycetes</taxon>
        <taxon>Helotiales</taxon>
        <taxon>Mollisiaceae</taxon>
        <taxon>Mollisia</taxon>
    </lineage>
</organism>
<dbReference type="InParanoid" id="A0A194X438"/>
<evidence type="ECO:0000313" key="2">
    <source>
        <dbReference type="EMBL" id="KUJ14950.1"/>
    </source>
</evidence>
<dbReference type="PANTHER" id="PTHR42080:SF1">
    <property type="entry name" value="SRR1-LIKE DOMAIN-CONTAINING PROTEIN"/>
    <property type="match status" value="1"/>
</dbReference>